<feature type="binding site" evidence="9 11">
    <location>
        <position position="414"/>
    </location>
    <ligand>
        <name>ATP</name>
        <dbReference type="ChEBI" id="CHEBI:30616"/>
    </ligand>
</feature>
<dbReference type="EMBL" id="JAQMWT010000323">
    <property type="protein sequence ID" value="KAJ8604696.1"/>
    <property type="molecule type" value="Genomic_DNA"/>
</dbReference>
<feature type="binding site" evidence="9">
    <location>
        <position position="523"/>
    </location>
    <ligand>
        <name>ATP</name>
        <dbReference type="ChEBI" id="CHEBI:30616"/>
    </ligand>
</feature>
<dbReference type="InterPro" id="IPR011009">
    <property type="entry name" value="Kinase-like_dom_sf"/>
</dbReference>
<feature type="domain" description="Cyclic nucleotide-binding" evidence="14">
    <location>
        <begin position="760"/>
        <end position="856"/>
    </location>
</feature>
<accession>A0AAD7UFL6</accession>
<keyword evidence="1" id="KW-0723">Serine/threonine-protein kinase</keyword>
<keyword evidence="2" id="KW-0140">cGMP</keyword>
<dbReference type="PANTHER" id="PTHR24350">
    <property type="entry name" value="SERINE/THREONINE-PROTEIN KINASE IAL-RELATED"/>
    <property type="match status" value="1"/>
</dbReference>
<reference evidence="15" key="1">
    <citation type="submission" date="2023-01" db="EMBL/GenBank/DDBJ databases">
        <title>Metagenome sequencing of chrysophaentin producing Chrysophaeum taylorii.</title>
        <authorList>
            <person name="Davison J."/>
            <person name="Bewley C."/>
        </authorList>
    </citation>
    <scope>NUCLEOTIDE SEQUENCE</scope>
    <source>
        <strain evidence="15">NIES-1699</strain>
    </source>
</reference>
<dbReference type="InterPro" id="IPR018490">
    <property type="entry name" value="cNMP-bd_dom_sf"/>
</dbReference>
<keyword evidence="4 9" id="KW-0547">Nucleotide-binding</keyword>
<evidence type="ECO:0000256" key="7">
    <source>
        <dbReference type="ARBA" id="ARBA00022992"/>
    </source>
</evidence>
<keyword evidence="5" id="KW-0418">Kinase</keyword>
<dbReference type="Pfam" id="PF00027">
    <property type="entry name" value="cNMP_binding"/>
    <property type="match status" value="2"/>
</dbReference>
<evidence type="ECO:0000256" key="11">
    <source>
        <dbReference type="PROSITE-ProRule" id="PRU10141"/>
    </source>
</evidence>
<dbReference type="InterPro" id="IPR030616">
    <property type="entry name" value="Aur-like"/>
</dbReference>
<keyword evidence="12" id="KW-0732">Signal</keyword>
<dbReference type="PROSITE" id="PS50011">
    <property type="entry name" value="PROTEIN_KINASE_DOM"/>
    <property type="match status" value="1"/>
</dbReference>
<dbReference type="Proteomes" id="UP001230188">
    <property type="component" value="Unassembled WGS sequence"/>
</dbReference>
<dbReference type="SUPFAM" id="SSF56112">
    <property type="entry name" value="Protein kinase-like (PK-like)"/>
    <property type="match status" value="1"/>
</dbReference>
<dbReference type="InterPro" id="IPR000719">
    <property type="entry name" value="Prot_kinase_dom"/>
</dbReference>
<dbReference type="InterPro" id="IPR017441">
    <property type="entry name" value="Protein_kinase_ATP_BS"/>
</dbReference>
<feature type="binding site" evidence="9">
    <location>
        <begin position="460"/>
        <end position="462"/>
    </location>
    <ligand>
        <name>ATP</name>
        <dbReference type="ChEBI" id="CHEBI:30616"/>
    </ligand>
</feature>
<evidence type="ECO:0000256" key="12">
    <source>
        <dbReference type="SAM" id="SignalP"/>
    </source>
</evidence>
<evidence type="ECO:0000256" key="8">
    <source>
        <dbReference type="PIRSR" id="PIRSR630616-1"/>
    </source>
</evidence>
<evidence type="ECO:0000259" key="14">
    <source>
        <dbReference type="PROSITE" id="PS50042"/>
    </source>
</evidence>
<evidence type="ECO:0000313" key="15">
    <source>
        <dbReference type="EMBL" id="KAJ8604696.1"/>
    </source>
</evidence>
<dbReference type="SMART" id="SM00100">
    <property type="entry name" value="cNMP"/>
    <property type="match status" value="2"/>
</dbReference>
<dbReference type="Gene3D" id="1.10.510.10">
    <property type="entry name" value="Transferase(Phosphotransferase) domain 1"/>
    <property type="match status" value="1"/>
</dbReference>
<dbReference type="InterPro" id="IPR014710">
    <property type="entry name" value="RmlC-like_jellyroll"/>
</dbReference>
<dbReference type="InterPro" id="IPR036249">
    <property type="entry name" value="Thioredoxin-like_sf"/>
</dbReference>
<dbReference type="Pfam" id="PF00462">
    <property type="entry name" value="Glutaredoxin"/>
    <property type="match status" value="1"/>
</dbReference>
<evidence type="ECO:0000313" key="16">
    <source>
        <dbReference type="Proteomes" id="UP001230188"/>
    </source>
</evidence>
<dbReference type="GO" id="GO:0005524">
    <property type="term" value="F:ATP binding"/>
    <property type="evidence" value="ECO:0007669"/>
    <property type="project" value="UniProtKB-UniRule"/>
</dbReference>
<dbReference type="Pfam" id="PF00069">
    <property type="entry name" value="Pkinase"/>
    <property type="match status" value="1"/>
</dbReference>
<dbReference type="PROSITE" id="PS51354">
    <property type="entry name" value="GLUTAREDOXIN_2"/>
    <property type="match status" value="1"/>
</dbReference>
<dbReference type="SUPFAM" id="SSF52833">
    <property type="entry name" value="Thioredoxin-like"/>
    <property type="match status" value="1"/>
</dbReference>
<dbReference type="Gene3D" id="2.60.120.10">
    <property type="entry name" value="Jelly Rolls"/>
    <property type="match status" value="2"/>
</dbReference>
<feature type="active site" description="Proton acceptor" evidence="8">
    <location>
        <position position="505"/>
    </location>
</feature>
<organism evidence="15 16">
    <name type="scientific">Chrysophaeum taylorii</name>
    <dbReference type="NCBI Taxonomy" id="2483200"/>
    <lineage>
        <taxon>Eukaryota</taxon>
        <taxon>Sar</taxon>
        <taxon>Stramenopiles</taxon>
        <taxon>Ochrophyta</taxon>
        <taxon>Pelagophyceae</taxon>
        <taxon>Pelagomonadales</taxon>
        <taxon>Pelagomonadaceae</taxon>
        <taxon>Chrysophaeum</taxon>
    </lineage>
</organism>
<keyword evidence="7" id="KW-0142">cGMP-binding</keyword>
<keyword evidence="6 9" id="KW-0067">ATP-binding</keyword>
<evidence type="ECO:0000256" key="2">
    <source>
        <dbReference type="ARBA" id="ARBA00022535"/>
    </source>
</evidence>
<dbReference type="InterPro" id="IPR000595">
    <property type="entry name" value="cNMP-bd_dom"/>
</dbReference>
<dbReference type="GO" id="GO:0004674">
    <property type="term" value="F:protein serine/threonine kinase activity"/>
    <property type="evidence" value="ECO:0007669"/>
    <property type="project" value="UniProtKB-KW"/>
</dbReference>
<name>A0AAD7UFL6_9STRA</name>
<dbReference type="PROSITE" id="PS00108">
    <property type="entry name" value="PROTEIN_KINASE_ST"/>
    <property type="match status" value="1"/>
</dbReference>
<feature type="signal peptide" evidence="12">
    <location>
        <begin position="1"/>
        <end position="16"/>
    </location>
</feature>
<dbReference type="InterPro" id="IPR011767">
    <property type="entry name" value="GLR_AS"/>
</dbReference>
<evidence type="ECO:0000256" key="6">
    <source>
        <dbReference type="ARBA" id="ARBA00022840"/>
    </source>
</evidence>
<dbReference type="PROSITE" id="PS00107">
    <property type="entry name" value="PROTEIN_KINASE_ATP"/>
    <property type="match status" value="1"/>
</dbReference>
<evidence type="ECO:0000256" key="10">
    <source>
        <dbReference type="PIRSR" id="PIRSR630616-3"/>
    </source>
</evidence>
<gene>
    <name evidence="15" type="ORF">CTAYLR_006558</name>
</gene>
<feature type="chain" id="PRO_5042099281" description="cGMP-dependent protein kinase" evidence="12">
    <location>
        <begin position="17"/>
        <end position="1015"/>
    </location>
</feature>
<feature type="domain" description="Protein kinase" evidence="13">
    <location>
        <begin position="385"/>
        <end position="668"/>
    </location>
</feature>
<evidence type="ECO:0000259" key="13">
    <source>
        <dbReference type="PROSITE" id="PS50011"/>
    </source>
</evidence>
<dbReference type="CDD" id="cd00038">
    <property type="entry name" value="CAP_ED"/>
    <property type="match status" value="2"/>
</dbReference>
<comment type="caution">
    <text evidence="15">The sequence shown here is derived from an EMBL/GenBank/DDBJ whole genome shotgun (WGS) entry which is preliminary data.</text>
</comment>
<dbReference type="PROSITE" id="PS00195">
    <property type="entry name" value="GLUTAREDOXIN_1"/>
    <property type="match status" value="1"/>
</dbReference>
<feature type="cross-link" description="Glycyl lysine isopeptide (Lys-Gly) (interchain with G-Cter in SUMO2)" evidence="10">
    <location>
        <position position="507"/>
    </location>
</feature>
<evidence type="ECO:0000256" key="5">
    <source>
        <dbReference type="ARBA" id="ARBA00022777"/>
    </source>
</evidence>
<evidence type="ECO:0000256" key="4">
    <source>
        <dbReference type="ARBA" id="ARBA00022741"/>
    </source>
</evidence>
<evidence type="ECO:0000256" key="9">
    <source>
        <dbReference type="PIRSR" id="PIRSR630616-2"/>
    </source>
</evidence>
<dbReference type="PROSITE" id="PS50042">
    <property type="entry name" value="CNMP_BINDING_3"/>
    <property type="match status" value="2"/>
</dbReference>
<keyword evidence="3" id="KW-0808">Transferase</keyword>
<dbReference type="SMART" id="SM00220">
    <property type="entry name" value="S_TKc"/>
    <property type="match status" value="1"/>
</dbReference>
<proteinExistence type="predicted"/>
<dbReference type="Gene3D" id="3.40.30.10">
    <property type="entry name" value="Glutaredoxin"/>
    <property type="match status" value="1"/>
</dbReference>
<feature type="binding site" evidence="9">
    <location>
        <begin position="509"/>
        <end position="510"/>
    </location>
    <ligand>
        <name>ATP</name>
        <dbReference type="ChEBI" id="CHEBI:30616"/>
    </ligand>
</feature>
<sequence length="1015" mass="109014">MKILLLFHIVDGLVFKSPPPPLSRPPSSTVVFQEKKEVSVGAKAAWFGAELFGRIAGGGPAETTSPSPPPQSVAEAIERVRADHAKSPPYFLSGKFDRSLYAEDCEFSDPFVSFRGRQRFETNLANLGGFITEASAKPLGETVTETSYKAKFAVRLRLALPWRPVLAWPWGVEHTFESTNNGVVVARHIESWDVSVAEGLRQLARPSSSSSSLGRADPVAGPLVRIARSVGILPASDPGNWTGEPLSWAENSSVPQRLSELTQSRFSGVKQLLADLVAGDYDEAAIDLRIDAFVASAPVAMFSFTGCPFCRKAKDKLDEIGAAYEVLELDLDPEGPAIRSRLGRRTGRTSVPAIWIAADYVGGLNDGNPGLLPLDSRERRKYYRVDHANPLGCGAFGAVYRARDTGTGETVALKKVGTDDGCVVRELSALPRVSVAGEHPNIACLVDAWVEGKTACVATELADGGELFDFLVAQGRFSEATAAGLFEGAVKALAWLHRIGVVHCDVKPENLVLTSWGEMKLIDFGSALVDGATPTPSEAMRCYGTCHYAPPELLASRYTSLDASRAATACADPKADAWALGVVLFVALVGAHPFDLEGNIDDPEALATSVLSAFDDDDDENSGIPAPLRAPGVKRLLSPAALDLLGSLLRRDPAKRASLDDALSHPWFNGAAGTSAALAMSERSAARSRRLKERFEASALERLVAKSSTMTSKKKNDAVATLVDRVLSYDIEAASREEEIAGIAAALDDDLTDAKTLARQQNLKELLGALRVDLWRDGDVVFAEGDEAGKDAAMFFISSGQVDVSRRGTKVATLEAGQFFGESGLVFRDGAERHATVTVRGDAKLVAVRRSDVQRLTVDARDADRTLRAVAFERAVENAKTAIAAATHATRERLDHGQWCCRQGDPGNAVFSIEAGSFDVVQGDTTLTRLHTGAFFGEAAVLSNAPRNATVVCASPDGCVVHRIAKHNFIQLLKRDPRTDTAVRSLLKDRRRTSDRLDALLQRRHADLSSSPSTP</sequence>
<evidence type="ECO:0008006" key="17">
    <source>
        <dbReference type="Google" id="ProtNLM"/>
    </source>
</evidence>
<dbReference type="SUPFAM" id="SSF51206">
    <property type="entry name" value="cAMP-binding domain-like"/>
    <property type="match status" value="2"/>
</dbReference>
<feature type="domain" description="Cyclic nucleotide-binding" evidence="14">
    <location>
        <begin position="871"/>
        <end position="973"/>
    </location>
</feature>
<evidence type="ECO:0000256" key="3">
    <source>
        <dbReference type="ARBA" id="ARBA00022679"/>
    </source>
</evidence>
<protein>
    <recommendedName>
        <fullName evidence="17">cGMP-dependent protein kinase</fullName>
    </recommendedName>
</protein>
<dbReference type="GO" id="GO:0030553">
    <property type="term" value="F:cGMP binding"/>
    <property type="evidence" value="ECO:0007669"/>
    <property type="project" value="UniProtKB-KW"/>
</dbReference>
<dbReference type="InterPro" id="IPR002109">
    <property type="entry name" value="Glutaredoxin"/>
</dbReference>
<dbReference type="AlphaFoldDB" id="A0AAD7UFL6"/>
<dbReference type="InterPro" id="IPR008271">
    <property type="entry name" value="Ser/Thr_kinase_AS"/>
</dbReference>
<keyword evidence="16" id="KW-1185">Reference proteome</keyword>
<evidence type="ECO:0000256" key="1">
    <source>
        <dbReference type="ARBA" id="ARBA00022527"/>
    </source>
</evidence>